<protein>
    <submittedName>
        <fullName evidence="2">Acyl-protein synthetase</fullName>
    </submittedName>
</protein>
<evidence type="ECO:0000313" key="3">
    <source>
        <dbReference type="Proteomes" id="UP001589813"/>
    </source>
</evidence>
<dbReference type="InterPro" id="IPR007534">
    <property type="entry name" value="LuxE"/>
</dbReference>
<dbReference type="SUPFAM" id="SSF56801">
    <property type="entry name" value="Acetyl-CoA synthetase-like"/>
    <property type="match status" value="1"/>
</dbReference>
<keyword evidence="3" id="KW-1185">Reference proteome</keyword>
<dbReference type="Proteomes" id="UP001589813">
    <property type="component" value="Unassembled WGS sequence"/>
</dbReference>
<sequence length="358" mass="39468">MQAPWQPLTDEPPYGLTAQQKTPRLLAELIALNGHHQTHCALYQRLQQALPLCQQQPGSLAELPYLSVRLFKQFTLQSVPDNQVFKTLYSSGTTGQPSRIVLDKDAAALQSKVLVRIMQHWLGKDRLPMLIIDHPGVVKDRNSFSARGAGIQGLAFMGRNHCYALNEDLSVNTEALTEFCQRYSEGPVLIFGFTFMVWQWLSQLAAGQVQLPQAILLHSGGWKKLQAQAVGNAEFKAKLAQVAAIQRVHNFYGMVEQIGAVFVECEQGHLHCPASADVLVRNPQNWQLCAHGEPGVLQLLSTLPRSYPGHSLLTEDRGVIIGEDNCPCGRPGKYFQVLGRLALAEARGCSDTVTAQAV</sequence>
<evidence type="ECO:0000313" key="2">
    <source>
        <dbReference type="EMBL" id="MFC0050185.1"/>
    </source>
</evidence>
<dbReference type="Gene3D" id="3.40.50.12780">
    <property type="entry name" value="N-terminal domain of ligase-like"/>
    <property type="match status" value="1"/>
</dbReference>
<gene>
    <name evidence="2" type="ORF">ACFFJP_17930</name>
</gene>
<feature type="domain" description="Acyl-protein synthetase LuxE" evidence="1">
    <location>
        <begin position="11"/>
        <end position="354"/>
    </location>
</feature>
<reference evidence="2 3" key="1">
    <citation type="submission" date="2024-09" db="EMBL/GenBank/DDBJ databases">
        <authorList>
            <person name="Sun Q."/>
            <person name="Mori K."/>
        </authorList>
    </citation>
    <scope>NUCLEOTIDE SEQUENCE [LARGE SCALE GENOMIC DNA]</scope>
    <source>
        <strain evidence="2 3">KCTC 23315</strain>
    </source>
</reference>
<proteinExistence type="predicted"/>
<dbReference type="EMBL" id="JBHLXP010000005">
    <property type="protein sequence ID" value="MFC0050185.1"/>
    <property type="molecule type" value="Genomic_DNA"/>
</dbReference>
<evidence type="ECO:0000259" key="1">
    <source>
        <dbReference type="Pfam" id="PF04443"/>
    </source>
</evidence>
<dbReference type="InterPro" id="IPR042099">
    <property type="entry name" value="ANL_N_sf"/>
</dbReference>
<dbReference type="RefSeq" id="WP_377247492.1">
    <property type="nucleotide sequence ID" value="NZ_JBHLXP010000005.1"/>
</dbReference>
<dbReference type="Pfam" id="PF04443">
    <property type="entry name" value="LuxE"/>
    <property type="match status" value="1"/>
</dbReference>
<organism evidence="2 3">
    <name type="scientific">Rheinheimera tilapiae</name>
    <dbReference type="NCBI Taxonomy" id="875043"/>
    <lineage>
        <taxon>Bacteria</taxon>
        <taxon>Pseudomonadati</taxon>
        <taxon>Pseudomonadota</taxon>
        <taxon>Gammaproteobacteria</taxon>
        <taxon>Chromatiales</taxon>
        <taxon>Chromatiaceae</taxon>
        <taxon>Rheinheimera</taxon>
    </lineage>
</organism>
<accession>A0ABV6BL34</accession>
<comment type="caution">
    <text evidence="2">The sequence shown here is derived from an EMBL/GenBank/DDBJ whole genome shotgun (WGS) entry which is preliminary data.</text>
</comment>
<name>A0ABV6BL34_9GAMM</name>